<feature type="transmembrane region" description="Helical" evidence="1">
    <location>
        <begin position="37"/>
        <end position="58"/>
    </location>
</feature>
<protein>
    <submittedName>
        <fullName evidence="2">Exo-alpha-sialidase</fullName>
    </submittedName>
</protein>
<evidence type="ECO:0000313" key="3">
    <source>
        <dbReference type="Proteomes" id="UP000632138"/>
    </source>
</evidence>
<evidence type="ECO:0000313" key="2">
    <source>
        <dbReference type="EMBL" id="MBM2615471.1"/>
    </source>
</evidence>
<keyword evidence="1" id="KW-0472">Membrane</keyword>
<sequence length="408" mass="42407">MREADFDRLRSEVGDAVRQPGFPTVRRRAGRLRRRRVVTSGAVFLATVLAATSLGYAVRGGPSAPVAGGPRDDSWPGMTTVAAVGTDLYGVVVSCQECAAELYASSDGGESWQLRTVPPETGDRHEPRAAALVPLGEGLLAWREFRTVSIDEALGATGPAALDPLWITTNGGGAWFPAETGTQPVDAVPEGTALVDCEAMRIADCTVGAVDPATGRLAPLAAQPTGITVQPLWPAMVSAPPGDRLWVSGLDPVTRKPAVATSSDAGRSWRTHVFADGVAAPDNDTLGALPQVSAGSGATAYALTARGADEVDVHYSDDGGKTWRTGDRIRDARPSGAFVAADGSLILRAGSGFAAGRGAGLFTPVTLPGYPLDSVALPQVTSGRYVLPGETGPYLSEDGRTWRKVRLP</sequence>
<comment type="caution">
    <text evidence="2">The sequence shown here is derived from an EMBL/GenBank/DDBJ whole genome shotgun (WGS) entry which is preliminary data.</text>
</comment>
<dbReference type="CDD" id="cd15482">
    <property type="entry name" value="Sialidase_non-viral"/>
    <property type="match status" value="1"/>
</dbReference>
<dbReference type="EMBL" id="JAENHP010000002">
    <property type="protein sequence ID" value="MBM2615471.1"/>
    <property type="molecule type" value="Genomic_DNA"/>
</dbReference>
<keyword evidence="3" id="KW-1185">Reference proteome</keyword>
<organism evidence="2 3">
    <name type="scientific">Paractinoplanes ovalisporus</name>
    <dbReference type="NCBI Taxonomy" id="2810368"/>
    <lineage>
        <taxon>Bacteria</taxon>
        <taxon>Bacillati</taxon>
        <taxon>Actinomycetota</taxon>
        <taxon>Actinomycetes</taxon>
        <taxon>Micromonosporales</taxon>
        <taxon>Micromonosporaceae</taxon>
        <taxon>Paractinoplanes</taxon>
    </lineage>
</organism>
<reference evidence="2 3" key="1">
    <citation type="submission" date="2021-01" db="EMBL/GenBank/DDBJ databases">
        <title>Actinoplanes sp. nov. LDG1-06 isolated from lichen.</title>
        <authorList>
            <person name="Saeng-In P."/>
            <person name="Phongsopitanun W."/>
            <person name="Kanchanasin P."/>
            <person name="Yuki M."/>
            <person name="Kudo T."/>
            <person name="Ohkuma M."/>
            <person name="Tanasupawat S."/>
        </authorList>
    </citation>
    <scope>NUCLEOTIDE SEQUENCE [LARGE SCALE GENOMIC DNA]</scope>
    <source>
        <strain evidence="2 3">LDG1-06</strain>
    </source>
</reference>
<evidence type="ECO:0000256" key="1">
    <source>
        <dbReference type="SAM" id="Phobius"/>
    </source>
</evidence>
<keyword evidence="1" id="KW-1133">Transmembrane helix</keyword>
<dbReference type="InterPro" id="IPR036278">
    <property type="entry name" value="Sialidase_sf"/>
</dbReference>
<keyword evidence="1" id="KW-0812">Transmembrane</keyword>
<dbReference type="RefSeq" id="WP_203375362.1">
    <property type="nucleotide sequence ID" value="NZ_JAENHP010000002.1"/>
</dbReference>
<name>A0ABS2A893_9ACTN</name>
<dbReference type="SUPFAM" id="SSF50939">
    <property type="entry name" value="Sialidases"/>
    <property type="match status" value="1"/>
</dbReference>
<dbReference type="Gene3D" id="2.120.10.10">
    <property type="match status" value="1"/>
</dbReference>
<accession>A0ABS2A893</accession>
<gene>
    <name evidence="2" type="ORF">JIG36_07820</name>
</gene>
<proteinExistence type="predicted"/>
<dbReference type="Proteomes" id="UP000632138">
    <property type="component" value="Unassembled WGS sequence"/>
</dbReference>